<dbReference type="HAMAP" id="MF_00518">
    <property type="entry name" value="Deacylase_Dtd"/>
    <property type="match status" value="1"/>
</dbReference>
<comment type="function">
    <text evidence="3">An aminoacyl-tRNA editing enzyme that deacylates mischarged D-aminoacyl-tRNAs. Also deacylates mischarged glycyl-tRNA(Ala), protecting cells against glycine mischarging by AlaRS. Acts via tRNA-based rather than protein-based catalysis; rejects L-amino acids rather than detecting D-amino acids in the active site. By recycling D-aminoacyl-tRNA to D-amino acids and free tRNA molecules, this enzyme counteracts the toxicity associated with the formation of D-aminoacyl-tRNA entities in vivo and helps enforce protein L-homochirality.</text>
</comment>
<comment type="subunit">
    <text evidence="3">Homodimer.</text>
</comment>
<sequence length="150" mass="16928">MRVIIQKVKEAKVTIEGEVVGEIKKGYVLLVGFTHGDDHEECDYCARKIAKMRLFEDEDGKMNLSLDQINGQILSVSQFTLYAVTKKGNRPGFTEACDPEIANELYEYFNDQLRSYGYEVQIGNFGSHMNVSLQNDGPVTIILDSIANRQ</sequence>
<dbReference type="InterPro" id="IPR003732">
    <property type="entry name" value="Daa-tRNA_deacyls_DTD"/>
</dbReference>
<dbReference type="EC" id="3.1.1.96" evidence="3"/>
<keyword evidence="3" id="KW-0694">RNA-binding</keyword>
<evidence type="ECO:0000313" key="4">
    <source>
        <dbReference type="EMBL" id="MBG9985943.1"/>
    </source>
</evidence>
<name>A0ABS0LPC1_9LACT</name>
<dbReference type="Proteomes" id="UP000721415">
    <property type="component" value="Unassembled WGS sequence"/>
</dbReference>
<dbReference type="CDD" id="cd00563">
    <property type="entry name" value="Dtyr_deacylase"/>
    <property type="match status" value="1"/>
</dbReference>
<comment type="subcellular location">
    <subcellularLocation>
        <location evidence="3">Cytoplasm</location>
    </subcellularLocation>
</comment>
<comment type="similarity">
    <text evidence="1 3">Belongs to the DTD family.</text>
</comment>
<organism evidence="4 5">
    <name type="scientific">Facklamia lactis</name>
    <dbReference type="NCBI Taxonomy" id="2749967"/>
    <lineage>
        <taxon>Bacteria</taxon>
        <taxon>Bacillati</taxon>
        <taxon>Bacillota</taxon>
        <taxon>Bacilli</taxon>
        <taxon>Lactobacillales</taxon>
        <taxon>Aerococcaceae</taxon>
        <taxon>Facklamia</taxon>
    </lineage>
</organism>
<proteinExistence type="inferred from homology"/>
<evidence type="ECO:0000256" key="3">
    <source>
        <dbReference type="HAMAP-Rule" id="MF_00518"/>
    </source>
</evidence>
<comment type="caution">
    <text evidence="4">The sequence shown here is derived from an EMBL/GenBank/DDBJ whole genome shotgun (WGS) entry which is preliminary data.</text>
</comment>
<gene>
    <name evidence="3" type="primary">dtd</name>
    <name evidence="4" type="ORF">HZY91_03425</name>
</gene>
<evidence type="ECO:0000256" key="2">
    <source>
        <dbReference type="ARBA" id="ARBA00022555"/>
    </source>
</evidence>
<dbReference type="Pfam" id="PF02580">
    <property type="entry name" value="Tyr_Deacylase"/>
    <property type="match status" value="1"/>
</dbReference>
<dbReference type="GO" id="GO:0051499">
    <property type="term" value="F:D-aminoacyl-tRNA deacylase activity"/>
    <property type="evidence" value="ECO:0007669"/>
    <property type="project" value="UniProtKB-EC"/>
</dbReference>
<dbReference type="EMBL" id="JACBXQ010000002">
    <property type="protein sequence ID" value="MBG9985943.1"/>
    <property type="molecule type" value="Genomic_DNA"/>
</dbReference>
<evidence type="ECO:0000313" key="5">
    <source>
        <dbReference type="Proteomes" id="UP000721415"/>
    </source>
</evidence>
<dbReference type="NCBIfam" id="TIGR00256">
    <property type="entry name" value="D-aminoacyl-tRNA deacylase"/>
    <property type="match status" value="1"/>
</dbReference>
<comment type="domain">
    <text evidence="3">A Gly-cisPro motif from one monomer fits into the active site of the other monomer to allow specific chiral rejection of L-amino acids.</text>
</comment>
<dbReference type="EC" id="3.1.1.-" evidence="3"/>
<keyword evidence="5" id="KW-1185">Reference proteome</keyword>
<protein>
    <recommendedName>
        <fullName evidence="3">D-aminoacyl-tRNA deacylase</fullName>
        <shortName evidence="3">DTD</shortName>
        <ecNumber evidence="3">3.1.1.96</ecNumber>
    </recommendedName>
    <alternativeName>
        <fullName evidence="3">Gly-tRNA(Ala) deacylase</fullName>
        <ecNumber evidence="3">3.1.1.-</ecNumber>
    </alternativeName>
</protein>
<comment type="catalytic activity">
    <reaction evidence="3">
        <text>glycyl-tRNA(Ala) + H2O = tRNA(Ala) + glycine + H(+)</text>
        <dbReference type="Rhea" id="RHEA:53744"/>
        <dbReference type="Rhea" id="RHEA-COMP:9657"/>
        <dbReference type="Rhea" id="RHEA-COMP:13640"/>
        <dbReference type="ChEBI" id="CHEBI:15377"/>
        <dbReference type="ChEBI" id="CHEBI:15378"/>
        <dbReference type="ChEBI" id="CHEBI:57305"/>
        <dbReference type="ChEBI" id="CHEBI:78442"/>
        <dbReference type="ChEBI" id="CHEBI:78522"/>
    </reaction>
</comment>
<reference evidence="4 5" key="1">
    <citation type="submission" date="2020-07" db="EMBL/GenBank/DDBJ databases">
        <title>Facklamia lactis sp. nov., isolated from raw milk.</title>
        <authorList>
            <person name="Doll E.V."/>
            <person name="Huptas C."/>
            <person name="Staib L."/>
            <person name="Wenning M."/>
            <person name="Scherer S."/>
        </authorList>
    </citation>
    <scope>NUCLEOTIDE SEQUENCE [LARGE SCALE GENOMIC DNA]</scope>
    <source>
        <strain evidence="4 5">DSM 111018</strain>
    </source>
</reference>
<dbReference type="PANTHER" id="PTHR10472">
    <property type="entry name" value="D-TYROSYL-TRNA TYR DEACYLASE"/>
    <property type="match status" value="1"/>
</dbReference>
<feature type="short sequence motif" description="Gly-cisPro motif, important for rejection of L-amino acids" evidence="3">
    <location>
        <begin position="137"/>
        <end position="138"/>
    </location>
</feature>
<evidence type="ECO:0000256" key="1">
    <source>
        <dbReference type="ARBA" id="ARBA00009673"/>
    </source>
</evidence>
<comment type="catalytic activity">
    <reaction evidence="3">
        <text>a D-aminoacyl-tRNA + H2O = a tRNA + a D-alpha-amino acid + H(+)</text>
        <dbReference type="Rhea" id="RHEA:13953"/>
        <dbReference type="Rhea" id="RHEA-COMP:10123"/>
        <dbReference type="Rhea" id="RHEA-COMP:10124"/>
        <dbReference type="ChEBI" id="CHEBI:15377"/>
        <dbReference type="ChEBI" id="CHEBI:15378"/>
        <dbReference type="ChEBI" id="CHEBI:59871"/>
        <dbReference type="ChEBI" id="CHEBI:78442"/>
        <dbReference type="ChEBI" id="CHEBI:79333"/>
        <dbReference type="EC" id="3.1.1.96"/>
    </reaction>
</comment>
<accession>A0ABS0LPC1</accession>
<keyword evidence="3" id="KW-0963">Cytoplasm</keyword>
<dbReference type="InterPro" id="IPR023509">
    <property type="entry name" value="DTD-like_sf"/>
</dbReference>
<dbReference type="PANTHER" id="PTHR10472:SF5">
    <property type="entry name" value="D-AMINOACYL-TRNA DEACYLASE 1"/>
    <property type="match status" value="1"/>
</dbReference>
<keyword evidence="2 3" id="KW-0820">tRNA-binding</keyword>
<keyword evidence="3 4" id="KW-0378">Hydrolase</keyword>
<dbReference type="Gene3D" id="3.50.80.10">
    <property type="entry name" value="D-tyrosyl-tRNA(Tyr) deacylase"/>
    <property type="match status" value="1"/>
</dbReference>
<dbReference type="RefSeq" id="WP_197114820.1">
    <property type="nucleotide sequence ID" value="NZ_JACBXQ010000002.1"/>
</dbReference>
<dbReference type="SUPFAM" id="SSF69500">
    <property type="entry name" value="DTD-like"/>
    <property type="match status" value="1"/>
</dbReference>